<feature type="compositionally biased region" description="Acidic residues" evidence="1">
    <location>
        <begin position="100"/>
        <end position="110"/>
    </location>
</feature>
<evidence type="ECO:0000313" key="3">
    <source>
        <dbReference type="Proteomes" id="UP001160519"/>
    </source>
</evidence>
<name>A0AA43Q608_9GAMM</name>
<accession>A0AA43Q608</accession>
<dbReference type="PANTHER" id="PTHR37486">
    <property type="entry name" value="STRINGENT STARVATION PROTEIN B"/>
    <property type="match status" value="1"/>
</dbReference>
<dbReference type="GO" id="GO:0045732">
    <property type="term" value="P:positive regulation of protein catabolic process"/>
    <property type="evidence" value="ECO:0007669"/>
    <property type="project" value="TreeGrafter"/>
</dbReference>
<proteinExistence type="predicted"/>
<organism evidence="2 3">
    <name type="scientific">Candidatus Methylobacter titanis</name>
    <dbReference type="NCBI Taxonomy" id="3053457"/>
    <lineage>
        <taxon>Bacteria</taxon>
        <taxon>Pseudomonadati</taxon>
        <taxon>Pseudomonadota</taxon>
        <taxon>Gammaproteobacteria</taxon>
        <taxon>Methylococcales</taxon>
        <taxon>Methylococcaceae</taxon>
        <taxon>Methylobacter</taxon>
    </lineage>
</organism>
<dbReference type="GO" id="GO:0005829">
    <property type="term" value="C:cytosol"/>
    <property type="evidence" value="ECO:0007669"/>
    <property type="project" value="TreeGrafter"/>
</dbReference>
<protein>
    <submittedName>
        <fullName evidence="2">ClpXP protease specificity-enhancing factor</fullName>
    </submittedName>
</protein>
<dbReference type="PANTHER" id="PTHR37486:SF1">
    <property type="entry name" value="STRINGENT STARVATION PROTEIN B"/>
    <property type="match status" value="1"/>
</dbReference>
<dbReference type="GO" id="GO:0006508">
    <property type="term" value="P:proteolysis"/>
    <property type="evidence" value="ECO:0007669"/>
    <property type="project" value="UniProtKB-KW"/>
</dbReference>
<dbReference type="InterPro" id="IPR036760">
    <property type="entry name" value="SspB-like_sf"/>
</dbReference>
<evidence type="ECO:0000256" key="1">
    <source>
        <dbReference type="SAM" id="MobiDB-lite"/>
    </source>
</evidence>
<keyword evidence="3" id="KW-1185">Reference proteome</keyword>
<keyword evidence="2" id="KW-0645">Protease</keyword>
<dbReference type="PIRSF" id="PIRSF005276">
    <property type="entry name" value="SspB"/>
    <property type="match status" value="1"/>
</dbReference>
<keyword evidence="2" id="KW-0378">Hydrolase</keyword>
<comment type="caution">
    <text evidence="2">The sequence shown here is derived from an EMBL/GenBank/DDBJ whole genome shotgun (WGS) entry which is preliminary data.</text>
</comment>
<dbReference type="SUPFAM" id="SSF101738">
    <property type="entry name" value="SspB-like"/>
    <property type="match status" value="1"/>
</dbReference>
<feature type="region of interest" description="Disordered" evidence="1">
    <location>
        <begin position="97"/>
        <end position="127"/>
    </location>
</feature>
<evidence type="ECO:0000313" key="2">
    <source>
        <dbReference type="EMBL" id="MDI1231207.1"/>
    </source>
</evidence>
<gene>
    <name evidence="2" type="ORF">PSU93_08670</name>
</gene>
<dbReference type="EMBL" id="JAQSDF010000024">
    <property type="protein sequence ID" value="MDI1231207.1"/>
    <property type="molecule type" value="Genomic_DNA"/>
</dbReference>
<dbReference type="NCBIfam" id="NF008769">
    <property type="entry name" value="PRK11798.2-5"/>
    <property type="match status" value="1"/>
</dbReference>
<reference evidence="2" key="1">
    <citation type="submission" date="2023-01" db="EMBL/GenBank/DDBJ databases">
        <title>Biogeochemical cycle of methane in antarctic sediments.</title>
        <authorList>
            <person name="Roldan D.M."/>
            <person name="Menes R.J."/>
        </authorList>
    </citation>
    <scope>NUCLEOTIDE SEQUENCE [LARGE SCALE GENOMIC DNA]</scope>
    <source>
        <strain evidence="2">K-2018 MAG008</strain>
    </source>
</reference>
<dbReference type="Proteomes" id="UP001160519">
    <property type="component" value="Unassembled WGS sequence"/>
</dbReference>
<dbReference type="Gene3D" id="2.30.30.220">
    <property type="entry name" value="SspB-like"/>
    <property type="match status" value="1"/>
</dbReference>
<sequence length="127" mass="14198">MTSLKPYLIRSIYEWIIDNNLTPHLLVDAQDTRAILPTEFIEDGKIVLNIRPEAIQGLSLGNDEIEFNARFSGKPMHIATPITAVLAIYAKENGKGMIFDQEDNDGDDEPPPSVKKPTARPTLRIVK</sequence>
<dbReference type="GO" id="GO:0008233">
    <property type="term" value="F:peptidase activity"/>
    <property type="evidence" value="ECO:0007669"/>
    <property type="project" value="UniProtKB-KW"/>
</dbReference>
<dbReference type="AlphaFoldDB" id="A0AA43Q608"/>
<dbReference type="Pfam" id="PF04386">
    <property type="entry name" value="SspB"/>
    <property type="match status" value="1"/>
</dbReference>
<dbReference type="InterPro" id="IPR007481">
    <property type="entry name" value="SspB"/>
</dbReference>
<dbReference type="GO" id="GO:0005840">
    <property type="term" value="C:ribosome"/>
    <property type="evidence" value="ECO:0007669"/>
    <property type="project" value="TreeGrafter"/>
</dbReference>